<evidence type="ECO:0000313" key="2">
    <source>
        <dbReference type="Proteomes" id="UP000821845"/>
    </source>
</evidence>
<proteinExistence type="predicted"/>
<comment type="caution">
    <text evidence="1">The sequence shown here is derived from an EMBL/GenBank/DDBJ whole genome shotgun (WGS) entry which is preliminary data.</text>
</comment>
<evidence type="ECO:0000313" key="1">
    <source>
        <dbReference type="EMBL" id="KAH6934419.1"/>
    </source>
</evidence>
<name>A0ACB7SP32_HYAAI</name>
<reference evidence="1" key="1">
    <citation type="submission" date="2020-05" db="EMBL/GenBank/DDBJ databases">
        <title>Large-scale comparative analyses of tick genomes elucidate their genetic diversity and vector capacities.</title>
        <authorList>
            <person name="Jia N."/>
            <person name="Wang J."/>
            <person name="Shi W."/>
            <person name="Du L."/>
            <person name="Sun Y."/>
            <person name="Zhan W."/>
            <person name="Jiang J."/>
            <person name="Wang Q."/>
            <person name="Zhang B."/>
            <person name="Ji P."/>
            <person name="Sakyi L.B."/>
            <person name="Cui X."/>
            <person name="Yuan T."/>
            <person name="Jiang B."/>
            <person name="Yang W."/>
            <person name="Lam T.T.-Y."/>
            <person name="Chang Q."/>
            <person name="Ding S."/>
            <person name="Wang X."/>
            <person name="Zhu J."/>
            <person name="Ruan X."/>
            <person name="Zhao L."/>
            <person name="Wei J."/>
            <person name="Que T."/>
            <person name="Du C."/>
            <person name="Cheng J."/>
            <person name="Dai P."/>
            <person name="Han X."/>
            <person name="Huang E."/>
            <person name="Gao Y."/>
            <person name="Liu J."/>
            <person name="Shao H."/>
            <person name="Ye R."/>
            <person name="Li L."/>
            <person name="Wei W."/>
            <person name="Wang X."/>
            <person name="Wang C."/>
            <person name="Yang T."/>
            <person name="Huo Q."/>
            <person name="Li W."/>
            <person name="Guo W."/>
            <person name="Chen H."/>
            <person name="Zhou L."/>
            <person name="Ni X."/>
            <person name="Tian J."/>
            <person name="Zhou Y."/>
            <person name="Sheng Y."/>
            <person name="Liu T."/>
            <person name="Pan Y."/>
            <person name="Xia L."/>
            <person name="Li J."/>
            <person name="Zhao F."/>
            <person name="Cao W."/>
        </authorList>
    </citation>
    <scope>NUCLEOTIDE SEQUENCE</scope>
    <source>
        <strain evidence="1">Hyas-2018</strain>
    </source>
</reference>
<dbReference type="Proteomes" id="UP000821845">
    <property type="component" value="Chromosome 4"/>
</dbReference>
<organism evidence="1 2">
    <name type="scientific">Hyalomma asiaticum</name>
    <name type="common">Tick</name>
    <dbReference type="NCBI Taxonomy" id="266040"/>
    <lineage>
        <taxon>Eukaryota</taxon>
        <taxon>Metazoa</taxon>
        <taxon>Ecdysozoa</taxon>
        <taxon>Arthropoda</taxon>
        <taxon>Chelicerata</taxon>
        <taxon>Arachnida</taxon>
        <taxon>Acari</taxon>
        <taxon>Parasitiformes</taxon>
        <taxon>Ixodida</taxon>
        <taxon>Ixodoidea</taxon>
        <taxon>Ixodidae</taxon>
        <taxon>Hyalomminae</taxon>
        <taxon>Hyalomma</taxon>
    </lineage>
</organism>
<protein>
    <submittedName>
        <fullName evidence="1">Uncharacterized protein</fullName>
    </submittedName>
</protein>
<dbReference type="EMBL" id="CM023484">
    <property type="protein sequence ID" value="KAH6934419.1"/>
    <property type="molecule type" value="Genomic_DNA"/>
</dbReference>
<gene>
    <name evidence="1" type="ORF">HPB50_024179</name>
</gene>
<keyword evidence="2" id="KW-1185">Reference proteome</keyword>
<accession>A0ACB7SP32</accession>
<sequence>MPGSTGAVSDHGRTEPLVSMDRCWGVPAAMAAAAFLICMPSTCFGLFFVFFMDHYSVTREEASWPENVFVLSSHLSGFGMGVFVNSATIYILLFFEKYKASALSILYGVGWATAGMIGQLVFSRLVDKYGFQGAIVLLGGIMLHAIPITMLAWHPSPLSFSFKVCQALPVQNGEQELGAVGSPDNVTRQGNTERPHEAQPIVKPAVAESSSIRHTLGLFLMPSFYVIVLVIIIDDYSSVQFSTTLVDYAMDKGMTLDVAKTMISFSALGTLIGRVGMPFLSDIVPHMLILLYVFGFLLDGALLVSMPKVYSYESVAAITVVHGICKGTLLCLRGVLISELLGIDRMAAFSGVTGLAMIPLSLASPSILGSYRDGTGTYDGFYRMLAALDFVAALVFATFTVLTRILRNSTRTWTNSDCDKVN</sequence>